<keyword evidence="2" id="KW-1185">Reference proteome</keyword>
<sequence length="154" mass="17356">MLKTNVEEIRDWVNEEDIFVLDRGFRDTIPLLEDLGIQAEMPRFLKKGDKQFSTEDANMSRLVTKENIKSINSGLDIMNHILTHGIAFAELELELLEHVLMLLLCCGILVKNCTKTSQCHMELGNWGEHVLDASVLPELIDGSDSESDASVVEE</sequence>
<protein>
    <recommendedName>
        <fullName evidence="3">DDE Tnp4 domain-containing protein</fullName>
    </recommendedName>
</protein>
<evidence type="ECO:0000313" key="2">
    <source>
        <dbReference type="Proteomes" id="UP000507470"/>
    </source>
</evidence>
<gene>
    <name evidence="1" type="ORF">MCOR_37116</name>
</gene>
<organism evidence="1 2">
    <name type="scientific">Mytilus coruscus</name>
    <name type="common">Sea mussel</name>
    <dbReference type="NCBI Taxonomy" id="42192"/>
    <lineage>
        <taxon>Eukaryota</taxon>
        <taxon>Metazoa</taxon>
        <taxon>Spiralia</taxon>
        <taxon>Lophotrochozoa</taxon>
        <taxon>Mollusca</taxon>
        <taxon>Bivalvia</taxon>
        <taxon>Autobranchia</taxon>
        <taxon>Pteriomorphia</taxon>
        <taxon>Mytilida</taxon>
        <taxon>Mytiloidea</taxon>
        <taxon>Mytilidae</taxon>
        <taxon>Mytilinae</taxon>
        <taxon>Mytilus</taxon>
    </lineage>
</organism>
<dbReference type="EMBL" id="CACVKT020006698">
    <property type="protein sequence ID" value="CAC5403211.1"/>
    <property type="molecule type" value="Genomic_DNA"/>
</dbReference>
<evidence type="ECO:0000313" key="1">
    <source>
        <dbReference type="EMBL" id="CAC5403211.1"/>
    </source>
</evidence>
<dbReference type="Proteomes" id="UP000507470">
    <property type="component" value="Unassembled WGS sequence"/>
</dbReference>
<reference evidence="1 2" key="1">
    <citation type="submission" date="2020-06" db="EMBL/GenBank/DDBJ databases">
        <authorList>
            <person name="Li R."/>
            <person name="Bekaert M."/>
        </authorList>
    </citation>
    <scope>NUCLEOTIDE SEQUENCE [LARGE SCALE GENOMIC DNA]</scope>
    <source>
        <strain evidence="2">wild</strain>
    </source>
</reference>
<accession>A0A6J8D6C2</accession>
<proteinExistence type="predicted"/>
<dbReference type="AlphaFoldDB" id="A0A6J8D6C2"/>
<dbReference type="OrthoDB" id="6773169at2759"/>
<name>A0A6J8D6C2_MYTCO</name>
<evidence type="ECO:0008006" key="3">
    <source>
        <dbReference type="Google" id="ProtNLM"/>
    </source>
</evidence>